<keyword evidence="5 8" id="KW-0812">Transmembrane</keyword>
<evidence type="ECO:0000259" key="9">
    <source>
        <dbReference type="Pfam" id="PF03151"/>
    </source>
</evidence>
<feature type="transmembrane region" description="Helical" evidence="8">
    <location>
        <begin position="98"/>
        <end position="115"/>
    </location>
</feature>
<feature type="transmembrane region" description="Helical" evidence="8">
    <location>
        <begin position="144"/>
        <end position="162"/>
    </location>
</feature>
<dbReference type="EMBL" id="JBFCZG010000001">
    <property type="protein sequence ID" value="KAL3428416.1"/>
    <property type="molecule type" value="Genomic_DNA"/>
</dbReference>
<feature type="domain" description="Sugar phosphate transporter" evidence="9">
    <location>
        <begin position="10"/>
        <end position="295"/>
    </location>
</feature>
<evidence type="ECO:0000313" key="10">
    <source>
        <dbReference type="EMBL" id="KAL3428416.1"/>
    </source>
</evidence>
<feature type="transmembrane region" description="Helical" evidence="8">
    <location>
        <begin position="278"/>
        <end position="296"/>
    </location>
</feature>
<evidence type="ECO:0000256" key="6">
    <source>
        <dbReference type="ARBA" id="ARBA00022989"/>
    </source>
</evidence>
<evidence type="ECO:0000313" key="11">
    <source>
        <dbReference type="Proteomes" id="UP001629113"/>
    </source>
</evidence>
<proteinExistence type="inferred from homology"/>
<comment type="subunit">
    <text evidence="4">Homooligomer.</text>
</comment>
<gene>
    <name evidence="10" type="ORF">PVAG01_01925</name>
</gene>
<reference evidence="10 11" key="1">
    <citation type="submission" date="2024-06" db="EMBL/GenBank/DDBJ databases">
        <title>Complete genome of Phlyctema vagabunda strain 19-DSS-EL-015.</title>
        <authorList>
            <person name="Fiorenzani C."/>
        </authorList>
    </citation>
    <scope>NUCLEOTIDE SEQUENCE [LARGE SCALE GENOMIC DNA]</scope>
    <source>
        <strain evidence="10 11">19-DSS-EL-015</strain>
    </source>
</reference>
<comment type="caution">
    <text evidence="10">The sequence shown here is derived from an EMBL/GenBank/DDBJ whole genome shotgun (WGS) entry which is preliminary data.</text>
</comment>
<keyword evidence="7 8" id="KW-0472">Membrane</keyword>
<name>A0ABR4PYK4_9HELO</name>
<feature type="transmembrane region" description="Helical" evidence="8">
    <location>
        <begin position="69"/>
        <end position="92"/>
    </location>
</feature>
<feature type="transmembrane region" description="Helical" evidence="8">
    <location>
        <begin position="122"/>
        <end position="138"/>
    </location>
</feature>
<sequence>MQSSSAFTHLAIYFSINLSLSTFNKLVLGHFAYPWLLTASHASFTSIGCFILQKAGYVKLTQLSKDDNLILVAFSTLFTINIAISNVSLAMVSLPFHQIMRSTCPAITVFIYYVVYGRRYSMPIYLSIIPMIIGIGMATYGDYYFTSLGFCLTAFGVVLASVKTVTTNRIMTGSLKLSPLEVLLRMSPLAALQSVICAYLLGEVQQLSAAYGAVGGELLSRKTLAAVAVNSMLAFAQNVSSFNTNKAVGALTLTVCANLKQCFTILLGIFLFRVHIGFWNGLGMFITLAGVFWYSWANIQEKRRPGVVTLPK</sequence>
<evidence type="ECO:0000256" key="1">
    <source>
        <dbReference type="ARBA" id="ARBA00003420"/>
    </source>
</evidence>
<dbReference type="InterPro" id="IPR050186">
    <property type="entry name" value="TPT_transporter"/>
</dbReference>
<comment type="function">
    <text evidence="1">Involved in the import of GDP-mannose from the cytoplasm into the Golgi lumen.</text>
</comment>
<evidence type="ECO:0000256" key="3">
    <source>
        <dbReference type="ARBA" id="ARBA00010425"/>
    </source>
</evidence>
<feature type="transmembrane region" description="Helical" evidence="8">
    <location>
        <begin position="247"/>
        <end position="272"/>
    </location>
</feature>
<accession>A0ABR4PYK4</accession>
<evidence type="ECO:0000256" key="4">
    <source>
        <dbReference type="ARBA" id="ARBA00011182"/>
    </source>
</evidence>
<comment type="subcellular location">
    <subcellularLocation>
        <location evidence="2">Endoplasmic reticulum membrane</location>
        <topology evidence="2">Multi-pass membrane protein</topology>
    </subcellularLocation>
</comment>
<evidence type="ECO:0000256" key="2">
    <source>
        <dbReference type="ARBA" id="ARBA00004477"/>
    </source>
</evidence>
<keyword evidence="11" id="KW-1185">Reference proteome</keyword>
<evidence type="ECO:0000256" key="8">
    <source>
        <dbReference type="SAM" id="Phobius"/>
    </source>
</evidence>
<evidence type="ECO:0000256" key="5">
    <source>
        <dbReference type="ARBA" id="ARBA00022692"/>
    </source>
</evidence>
<feature type="transmembrane region" description="Helical" evidence="8">
    <location>
        <begin position="39"/>
        <end position="57"/>
    </location>
</feature>
<dbReference type="InterPro" id="IPR004853">
    <property type="entry name" value="Sugar_P_trans_dom"/>
</dbReference>
<organism evidence="10 11">
    <name type="scientific">Phlyctema vagabunda</name>
    <dbReference type="NCBI Taxonomy" id="108571"/>
    <lineage>
        <taxon>Eukaryota</taxon>
        <taxon>Fungi</taxon>
        <taxon>Dikarya</taxon>
        <taxon>Ascomycota</taxon>
        <taxon>Pezizomycotina</taxon>
        <taxon>Leotiomycetes</taxon>
        <taxon>Helotiales</taxon>
        <taxon>Dermateaceae</taxon>
        <taxon>Phlyctema</taxon>
    </lineage>
</organism>
<dbReference type="Proteomes" id="UP001629113">
    <property type="component" value="Unassembled WGS sequence"/>
</dbReference>
<dbReference type="PANTHER" id="PTHR11132">
    <property type="entry name" value="SOLUTE CARRIER FAMILY 35"/>
    <property type="match status" value="1"/>
</dbReference>
<comment type="similarity">
    <text evidence="3">Belongs to the TPT transporter family. SLC35D subfamily.</text>
</comment>
<protein>
    <submittedName>
        <fullName evidence="10">GDP-mannose transporter GONST5</fullName>
    </submittedName>
</protein>
<dbReference type="Pfam" id="PF03151">
    <property type="entry name" value="TPT"/>
    <property type="match status" value="1"/>
</dbReference>
<evidence type="ECO:0000256" key="7">
    <source>
        <dbReference type="ARBA" id="ARBA00023136"/>
    </source>
</evidence>
<keyword evidence="6 8" id="KW-1133">Transmembrane helix</keyword>